<accession>A0A158RBY9</accession>
<dbReference type="CDD" id="cd18186">
    <property type="entry name" value="BTB_POZ_ZBTB_KLHL-like"/>
    <property type="match status" value="1"/>
</dbReference>
<reference evidence="3 4" key="2">
    <citation type="submission" date="2018-11" db="EMBL/GenBank/DDBJ databases">
        <authorList>
            <consortium name="Pathogen Informatics"/>
        </authorList>
    </citation>
    <scope>NUCLEOTIDE SEQUENCE [LARGE SCALE GENOMIC DNA]</scope>
</reference>
<dbReference type="AlphaFoldDB" id="A0A158RBY9"/>
<dbReference type="EMBL" id="UYYF01004378">
    <property type="protein sequence ID" value="VDN03293.1"/>
    <property type="molecule type" value="Genomic_DNA"/>
</dbReference>
<dbReference type="GO" id="GO:0033557">
    <property type="term" value="C:Slx1-Slx4 complex"/>
    <property type="evidence" value="ECO:0007669"/>
    <property type="project" value="TreeGrafter"/>
</dbReference>
<dbReference type="InterPro" id="IPR000210">
    <property type="entry name" value="BTB/POZ_dom"/>
</dbReference>
<evidence type="ECO:0000313" key="3">
    <source>
        <dbReference type="EMBL" id="VDN03293.1"/>
    </source>
</evidence>
<proteinExistence type="predicted"/>
<organism evidence="5">
    <name type="scientific">Thelazia callipaeda</name>
    <name type="common">Oriental eyeworm</name>
    <name type="synonym">Parasitic nematode</name>
    <dbReference type="NCBI Taxonomy" id="103827"/>
    <lineage>
        <taxon>Eukaryota</taxon>
        <taxon>Metazoa</taxon>
        <taxon>Ecdysozoa</taxon>
        <taxon>Nematoda</taxon>
        <taxon>Chromadorea</taxon>
        <taxon>Rhabditida</taxon>
        <taxon>Spirurina</taxon>
        <taxon>Spiruromorpha</taxon>
        <taxon>Thelazioidea</taxon>
        <taxon>Thelaziidae</taxon>
        <taxon>Thelazia</taxon>
    </lineage>
</organism>
<keyword evidence="4" id="KW-1185">Reference proteome</keyword>
<evidence type="ECO:0000256" key="1">
    <source>
        <dbReference type="SAM" id="MobiDB-lite"/>
    </source>
</evidence>
<dbReference type="PANTHER" id="PTHR21541">
    <property type="entry name" value="BTB POZ DOMAIN CONTAINING 12"/>
    <property type="match status" value="1"/>
</dbReference>
<dbReference type="GO" id="GO:0000712">
    <property type="term" value="P:resolution of meiotic recombination intermediates"/>
    <property type="evidence" value="ECO:0007669"/>
    <property type="project" value="TreeGrafter"/>
</dbReference>
<dbReference type="STRING" id="103827.A0A158RBY9"/>
<dbReference type="PANTHER" id="PTHR21541:SF3">
    <property type="entry name" value="STRUCTURE-SPECIFIC ENDONUCLEASE SUBUNIT SLX4"/>
    <property type="match status" value="1"/>
</dbReference>
<dbReference type="CDD" id="cd22999">
    <property type="entry name" value="SAP_SLX4"/>
    <property type="match status" value="1"/>
</dbReference>
<feature type="compositionally biased region" description="Basic and acidic residues" evidence="1">
    <location>
        <begin position="727"/>
        <end position="744"/>
    </location>
</feature>
<dbReference type="SUPFAM" id="SSF54695">
    <property type="entry name" value="POZ domain"/>
    <property type="match status" value="1"/>
</dbReference>
<dbReference type="Pfam" id="PF00651">
    <property type="entry name" value="BTB"/>
    <property type="match status" value="1"/>
</dbReference>
<dbReference type="WBParaSite" id="TCLT_0000599501-mRNA-1">
    <property type="protein sequence ID" value="TCLT_0000599501-mRNA-1"/>
    <property type="gene ID" value="TCLT_0000599501"/>
</dbReference>
<sequence>MDDSDFVVESLKTTRRNKCKSESEKDVEPENSNDFFLPDSEKDKCFNLKCLDDVRKSLHINYCLDQQEARKKYEEKKEKWNKVVDCPICGEPLEQGPFRAAHVKRCGRKHRVNPNSLLLLLDTQGKVTEVKKEKGVIHTKLKEPKLQPSKRPARFIGEPRTAFEEDIQLSTAISASMSSDKSELFMDSQKPPKLRLRKQRPRSFSFVELEPRACKCAVIEKIQENFLNIFKTQDGKQDIRSELKANIQKTEDTLKDIGVSLRKLNCLEQLADDLTRFAESNNDITVFSRENETFLTSRFIIAARAPALLQLLDSNDFLPLREYSAAAIRCYLCFLTSASIIWTESELEELYSMAKKYGPPGLAAVCKSTLLTKSSDRKTLGRQSGTCVNDKHDNCNIDSGDDAKEDEKKANHCSLAVSIQNKNEKMDKSDSSSVILLEESLQPAETMKHACITSQKLSKNLSVLKSDRFLSFESDAYHYLLPKKSDLSREKDILNTNISSRNTSPLLEDETSNKFHCSSPIPSVSRGPDNMNDLNDSIESLLRKLSPIKPSYTPKCGSQLAYCPESICPESPLANNLLNNSPPQDIRRVITPEFSFISNGQLSPLSLLDGASSNANISSPSKRKKEQLDTIANNPSTSETFASHIVHRIEDLGSNVKIVKTKNVTPMRNYDSMNDKQLKIELAKFGVRPMGKKRGVALLKKIYEETHPILENKAVSKRKKAPSLSNHCDENENLEHSSDEDCDGEKTLNKSLNEFDIIEESCVDEELSTDLPKASDLEGMQSVFLQWLRKEENSALYNQLLGLNVISFDDLVNRLSLADSLVSQIPKKTLIEILDRLHITFKMPVDGWVRRRKRGKK</sequence>
<evidence type="ECO:0000259" key="2">
    <source>
        <dbReference type="SMART" id="SM00225"/>
    </source>
</evidence>
<evidence type="ECO:0000313" key="5">
    <source>
        <dbReference type="WBParaSite" id="TCLT_0000599501-mRNA-1"/>
    </source>
</evidence>
<protein>
    <submittedName>
        <fullName evidence="5">BTB domain-containing protein</fullName>
    </submittedName>
</protein>
<dbReference type="SMART" id="SM00225">
    <property type="entry name" value="BTB"/>
    <property type="match status" value="1"/>
</dbReference>
<dbReference type="Proteomes" id="UP000276776">
    <property type="component" value="Unassembled WGS sequence"/>
</dbReference>
<evidence type="ECO:0000313" key="4">
    <source>
        <dbReference type="Proteomes" id="UP000276776"/>
    </source>
</evidence>
<dbReference type="Gene3D" id="3.30.710.10">
    <property type="entry name" value="Potassium Channel Kv1.1, Chain A"/>
    <property type="match status" value="1"/>
</dbReference>
<gene>
    <name evidence="3" type="ORF">TCLT_LOCUS5984</name>
</gene>
<dbReference type="OrthoDB" id="5576441at2759"/>
<feature type="region of interest" description="Disordered" evidence="1">
    <location>
        <begin position="715"/>
        <end position="744"/>
    </location>
</feature>
<dbReference type="InterPro" id="IPR011333">
    <property type="entry name" value="SKP1/BTB/POZ_sf"/>
</dbReference>
<reference evidence="5" key="1">
    <citation type="submission" date="2016-04" db="UniProtKB">
        <authorList>
            <consortium name="WormBaseParasite"/>
        </authorList>
    </citation>
    <scope>IDENTIFICATION</scope>
</reference>
<dbReference type="OMA" id="FDEWSNQ"/>
<name>A0A158RBY9_THECL</name>
<feature type="domain" description="BTB" evidence="2">
    <location>
        <begin position="282"/>
        <end position="374"/>
    </location>
</feature>